<organism evidence="1 2">
    <name type="scientific">Streblomastix strix</name>
    <dbReference type="NCBI Taxonomy" id="222440"/>
    <lineage>
        <taxon>Eukaryota</taxon>
        <taxon>Metamonada</taxon>
        <taxon>Preaxostyla</taxon>
        <taxon>Oxymonadida</taxon>
        <taxon>Streblomastigidae</taxon>
        <taxon>Streblomastix</taxon>
    </lineage>
</organism>
<evidence type="ECO:0000313" key="1">
    <source>
        <dbReference type="EMBL" id="KAA6380453.1"/>
    </source>
</evidence>
<dbReference type="InterPro" id="IPR011009">
    <property type="entry name" value="Kinase-like_dom_sf"/>
</dbReference>
<protein>
    <recommendedName>
        <fullName evidence="3">Protein kinase domain-containing protein</fullName>
    </recommendedName>
</protein>
<comment type="caution">
    <text evidence="1">The sequence shown here is derived from an EMBL/GenBank/DDBJ whole genome shotgun (WGS) entry which is preliminary data.</text>
</comment>
<dbReference type="Gene3D" id="1.10.510.10">
    <property type="entry name" value="Transferase(Phosphotransferase) domain 1"/>
    <property type="match status" value="1"/>
</dbReference>
<gene>
    <name evidence="1" type="ORF">EZS28_024020</name>
</gene>
<reference evidence="1 2" key="1">
    <citation type="submission" date="2019-03" db="EMBL/GenBank/DDBJ databases">
        <title>Single cell metagenomics reveals metabolic interactions within the superorganism composed of flagellate Streblomastix strix and complex community of Bacteroidetes bacteria on its surface.</title>
        <authorList>
            <person name="Treitli S.C."/>
            <person name="Kolisko M."/>
            <person name="Husnik F."/>
            <person name="Keeling P."/>
            <person name="Hampl V."/>
        </authorList>
    </citation>
    <scope>NUCLEOTIDE SEQUENCE [LARGE SCALE GENOMIC DNA]</scope>
    <source>
        <strain evidence="1">ST1C</strain>
    </source>
</reference>
<name>A0A5J4VD92_9EUKA</name>
<evidence type="ECO:0000313" key="2">
    <source>
        <dbReference type="Proteomes" id="UP000324800"/>
    </source>
</evidence>
<evidence type="ECO:0008006" key="3">
    <source>
        <dbReference type="Google" id="ProtNLM"/>
    </source>
</evidence>
<feature type="non-terminal residue" evidence="1">
    <location>
        <position position="44"/>
    </location>
</feature>
<sequence>MELNFPVTEGAQLKRLLKNAPAELTDLLTHMLSYDPDERYNARQ</sequence>
<dbReference type="EMBL" id="SNRW01007887">
    <property type="protein sequence ID" value="KAA6380453.1"/>
    <property type="molecule type" value="Genomic_DNA"/>
</dbReference>
<dbReference type="AlphaFoldDB" id="A0A5J4VD92"/>
<accession>A0A5J4VD92</accession>
<proteinExistence type="predicted"/>
<dbReference type="Proteomes" id="UP000324800">
    <property type="component" value="Unassembled WGS sequence"/>
</dbReference>
<dbReference type="SUPFAM" id="SSF56112">
    <property type="entry name" value="Protein kinase-like (PK-like)"/>
    <property type="match status" value="1"/>
</dbReference>